<dbReference type="CDD" id="cd00173">
    <property type="entry name" value="SH2"/>
    <property type="match status" value="1"/>
</dbReference>
<dbReference type="Proteomes" id="UP000664859">
    <property type="component" value="Unassembled WGS sequence"/>
</dbReference>
<comment type="caution">
    <text evidence="4">The sequence shown here is derived from an EMBL/GenBank/DDBJ whole genome shotgun (WGS) entry which is preliminary data.</text>
</comment>
<dbReference type="SUPFAM" id="SSF55550">
    <property type="entry name" value="SH2 domain"/>
    <property type="match status" value="1"/>
</dbReference>
<dbReference type="InterPro" id="IPR000980">
    <property type="entry name" value="SH2"/>
</dbReference>
<reference evidence="4" key="1">
    <citation type="submission" date="2021-02" db="EMBL/GenBank/DDBJ databases">
        <title>First Annotated Genome of the Yellow-green Alga Tribonema minus.</title>
        <authorList>
            <person name="Mahan K.M."/>
        </authorList>
    </citation>
    <scope>NUCLEOTIDE SEQUENCE</scope>
    <source>
        <strain evidence="4">UTEX B ZZ1240</strain>
    </source>
</reference>
<feature type="region of interest" description="Disordered" evidence="2">
    <location>
        <begin position="215"/>
        <end position="281"/>
    </location>
</feature>
<keyword evidence="1" id="KW-0727">SH2 domain</keyword>
<dbReference type="SMART" id="SM00252">
    <property type="entry name" value="SH2"/>
    <property type="match status" value="1"/>
</dbReference>
<evidence type="ECO:0000256" key="1">
    <source>
        <dbReference type="PROSITE-ProRule" id="PRU00191"/>
    </source>
</evidence>
<accession>A0A835YXL5</accession>
<dbReference type="PROSITE" id="PS50001">
    <property type="entry name" value="SH2"/>
    <property type="match status" value="1"/>
</dbReference>
<dbReference type="AlphaFoldDB" id="A0A835YXL5"/>
<name>A0A835YXL5_9STRA</name>
<evidence type="ECO:0000256" key="2">
    <source>
        <dbReference type="SAM" id="MobiDB-lite"/>
    </source>
</evidence>
<evidence type="ECO:0000313" key="4">
    <source>
        <dbReference type="EMBL" id="KAG5183602.1"/>
    </source>
</evidence>
<protein>
    <recommendedName>
        <fullName evidence="3">SH2 domain-containing protein</fullName>
    </recommendedName>
</protein>
<evidence type="ECO:0000313" key="5">
    <source>
        <dbReference type="Proteomes" id="UP000664859"/>
    </source>
</evidence>
<dbReference type="OrthoDB" id="206617at2759"/>
<dbReference type="EMBL" id="JAFCMP010000200">
    <property type="protein sequence ID" value="KAG5183602.1"/>
    <property type="molecule type" value="Genomic_DNA"/>
</dbReference>
<feature type="domain" description="SH2" evidence="3">
    <location>
        <begin position="97"/>
        <end position="203"/>
    </location>
</feature>
<evidence type="ECO:0000259" key="3">
    <source>
        <dbReference type="PROSITE" id="PS50001"/>
    </source>
</evidence>
<dbReference type="Pfam" id="PF00017">
    <property type="entry name" value="SH2"/>
    <property type="match status" value="1"/>
</dbReference>
<keyword evidence="5" id="KW-1185">Reference proteome</keyword>
<gene>
    <name evidence="4" type="ORF">JKP88DRAFT_268705</name>
</gene>
<organism evidence="4 5">
    <name type="scientific">Tribonema minus</name>
    <dbReference type="NCBI Taxonomy" id="303371"/>
    <lineage>
        <taxon>Eukaryota</taxon>
        <taxon>Sar</taxon>
        <taxon>Stramenopiles</taxon>
        <taxon>Ochrophyta</taxon>
        <taxon>PX clade</taxon>
        <taxon>Xanthophyceae</taxon>
        <taxon>Tribonematales</taxon>
        <taxon>Tribonemataceae</taxon>
        <taxon>Tribonema</taxon>
    </lineage>
</organism>
<proteinExistence type="predicted"/>
<dbReference type="Gene3D" id="3.30.505.10">
    <property type="entry name" value="SH2 domain"/>
    <property type="match status" value="1"/>
</dbReference>
<dbReference type="InterPro" id="IPR036860">
    <property type="entry name" value="SH2_dom_sf"/>
</dbReference>
<sequence length="573" mass="61667">MSSIDADATRFWGSLCPHGEELCSWDAFVRAYSEVEGDHHGVPAQRVLRYAMWGDAAPSKLALRQFETYLKRYGPFPVALTKATGSLFEPTGQLVPWFHADADRSHCEQMLSSEGRPGSFLLRHSSTRADCFHILRIPTGCSASTISNHLIVNLGAAGYTYDEAPRTPHDQRESWPTLRHFVQHYRHEHLLHEAVVSHLADACARELELSAGAAAAAPPAPGNGYHPSPPSAPKYDGDILPRAPPALKPSASGSSSGGGAAAAKKVSLSELPAHPPMWRGKRTEPVSERLLDQAKDAAALALNAKLPAAVSEEHRARALELLERVIEAALLPGRAEEDRVKPLTMCKALGHEGALLLAHEPEAALRSYRRALALAARHARRLRDDGLPCGECDNLRWRLHGEVASYCLLGEGGGAERCRRRAHALDHYAHMLGLMAERRPRQELARRWRGDAGFTAALAEEQVDVDSLKCMLEQGCRLVREGVHLDQAANFNCSGHGGGSAPPAAARLKFEAACSEFACTVRAARCLLGAACADEVEVLEARALGNWASTNMKLASMAGGGGGGRGGRATAST</sequence>